<accession>A0ABP6YPJ8</accession>
<proteinExistence type="predicted"/>
<name>A0ABP6YPJ8_9PSEU</name>
<reference evidence="2" key="1">
    <citation type="journal article" date="2019" name="Int. J. Syst. Evol. Microbiol.">
        <title>The Global Catalogue of Microorganisms (GCM) 10K type strain sequencing project: providing services to taxonomists for standard genome sequencing and annotation.</title>
        <authorList>
            <consortium name="The Broad Institute Genomics Platform"/>
            <consortium name="The Broad Institute Genome Sequencing Center for Infectious Disease"/>
            <person name="Wu L."/>
            <person name="Ma J."/>
        </authorList>
    </citation>
    <scope>NUCLEOTIDE SEQUENCE [LARGE SCALE GENOMIC DNA]</scope>
    <source>
        <strain evidence="2">JCM 16898</strain>
    </source>
</reference>
<evidence type="ECO:0000313" key="1">
    <source>
        <dbReference type="EMBL" id="GAA3587026.1"/>
    </source>
</evidence>
<keyword evidence="2" id="KW-1185">Reference proteome</keyword>
<dbReference type="Proteomes" id="UP001500689">
    <property type="component" value="Unassembled WGS sequence"/>
</dbReference>
<dbReference type="RefSeq" id="WP_344869255.1">
    <property type="nucleotide sequence ID" value="NZ_BAAAZN010000034.1"/>
</dbReference>
<dbReference type="EMBL" id="BAAAZN010000034">
    <property type="protein sequence ID" value="GAA3587026.1"/>
    <property type="molecule type" value="Genomic_DNA"/>
</dbReference>
<comment type="caution">
    <text evidence="1">The sequence shown here is derived from an EMBL/GenBank/DDBJ whole genome shotgun (WGS) entry which is preliminary data.</text>
</comment>
<protein>
    <recommendedName>
        <fullName evidence="3">IrrE N-terminal-like domain-containing protein</fullName>
    </recommendedName>
</protein>
<evidence type="ECO:0008006" key="3">
    <source>
        <dbReference type="Google" id="ProtNLM"/>
    </source>
</evidence>
<sequence>MRADVLDRAMLDTVAQIVDRVPIVRPFTVEALIGRLNRERDTPIRLMRASSTGTMPTGMLLRTDSADYVVILRDVRGGHARHIFFHELGHVLLEDGGVAGSLGPCSGAGSCWQASDTRDWGEVLAEEFAYQLAERIDADVMPSSRRHPAAEGLYRVFAAQAELRGIDA</sequence>
<gene>
    <name evidence="1" type="ORF">GCM10022222_84660</name>
</gene>
<evidence type="ECO:0000313" key="2">
    <source>
        <dbReference type="Proteomes" id="UP001500689"/>
    </source>
</evidence>
<organism evidence="1 2">
    <name type="scientific">Amycolatopsis ultiminotia</name>
    <dbReference type="NCBI Taxonomy" id="543629"/>
    <lineage>
        <taxon>Bacteria</taxon>
        <taxon>Bacillati</taxon>
        <taxon>Actinomycetota</taxon>
        <taxon>Actinomycetes</taxon>
        <taxon>Pseudonocardiales</taxon>
        <taxon>Pseudonocardiaceae</taxon>
        <taxon>Amycolatopsis</taxon>
    </lineage>
</organism>